<proteinExistence type="predicted"/>
<evidence type="ECO:0000313" key="2">
    <source>
        <dbReference type="Proteomes" id="UP001497680"/>
    </source>
</evidence>
<sequence>MEVDLSYIENLDLSDSERPMLDILKATLQYPARPEAKAIKLAHDINFFYESSDESSGILWETWYLVLDIAASIPSGHQWHDSLLQSLDILRKRNKPISKHNGSPIWKELPYLSETVREKWVDPAGPGEETEKLRELLSRWKNLNSFVARLSSSGIAPGITYPIWQLREALEEPPLQGPAMECRIWVASEWIINYADAIFEEMNSKEEVDEDTARVLQGGTLYKGKPPLSPERWTFWRDRFTALLTGALSLGLNSVVATRISDALRSMDSIEA</sequence>
<name>A0ACC0CWB1_9PEZI</name>
<gene>
    <name evidence="1" type="ORF">F4821DRAFT_242240</name>
</gene>
<protein>
    <submittedName>
        <fullName evidence="1">Uncharacterized protein</fullName>
    </submittedName>
</protein>
<reference evidence="1 2" key="1">
    <citation type="journal article" date="2022" name="New Phytol.">
        <title>Ecological generalism drives hyperdiversity of secondary metabolite gene clusters in xylarialean endophytes.</title>
        <authorList>
            <person name="Franco M.E.E."/>
            <person name="Wisecaver J.H."/>
            <person name="Arnold A.E."/>
            <person name="Ju Y.M."/>
            <person name="Slot J.C."/>
            <person name="Ahrendt S."/>
            <person name="Moore L.P."/>
            <person name="Eastman K.E."/>
            <person name="Scott K."/>
            <person name="Konkel Z."/>
            <person name="Mondo S.J."/>
            <person name="Kuo A."/>
            <person name="Hayes R.D."/>
            <person name="Haridas S."/>
            <person name="Andreopoulos B."/>
            <person name="Riley R."/>
            <person name="LaButti K."/>
            <person name="Pangilinan J."/>
            <person name="Lipzen A."/>
            <person name="Amirebrahimi M."/>
            <person name="Yan J."/>
            <person name="Adam C."/>
            <person name="Keymanesh K."/>
            <person name="Ng V."/>
            <person name="Louie K."/>
            <person name="Northen T."/>
            <person name="Drula E."/>
            <person name="Henrissat B."/>
            <person name="Hsieh H.M."/>
            <person name="Youens-Clark K."/>
            <person name="Lutzoni F."/>
            <person name="Miadlikowska J."/>
            <person name="Eastwood D.C."/>
            <person name="Hamelin R.C."/>
            <person name="Grigoriev I.V."/>
            <person name="U'Ren J.M."/>
        </authorList>
    </citation>
    <scope>NUCLEOTIDE SEQUENCE [LARGE SCALE GENOMIC DNA]</scope>
    <source>
        <strain evidence="1 2">ER1909</strain>
    </source>
</reference>
<accession>A0ACC0CWB1</accession>
<keyword evidence="2" id="KW-1185">Reference proteome</keyword>
<dbReference type="Proteomes" id="UP001497680">
    <property type="component" value="Unassembled WGS sequence"/>
</dbReference>
<dbReference type="EMBL" id="MU394333">
    <property type="protein sequence ID" value="KAI6084750.1"/>
    <property type="molecule type" value="Genomic_DNA"/>
</dbReference>
<comment type="caution">
    <text evidence="1">The sequence shown here is derived from an EMBL/GenBank/DDBJ whole genome shotgun (WGS) entry which is preliminary data.</text>
</comment>
<organism evidence="1 2">
    <name type="scientific">Hypoxylon rubiginosum</name>
    <dbReference type="NCBI Taxonomy" id="110542"/>
    <lineage>
        <taxon>Eukaryota</taxon>
        <taxon>Fungi</taxon>
        <taxon>Dikarya</taxon>
        <taxon>Ascomycota</taxon>
        <taxon>Pezizomycotina</taxon>
        <taxon>Sordariomycetes</taxon>
        <taxon>Xylariomycetidae</taxon>
        <taxon>Xylariales</taxon>
        <taxon>Hypoxylaceae</taxon>
        <taxon>Hypoxylon</taxon>
    </lineage>
</organism>
<evidence type="ECO:0000313" key="1">
    <source>
        <dbReference type="EMBL" id="KAI6084750.1"/>
    </source>
</evidence>